<protein>
    <submittedName>
        <fullName evidence="1">Uncharacterized protein</fullName>
    </submittedName>
</protein>
<dbReference type="RefSeq" id="WP_027445264.1">
    <property type="nucleotide sequence ID" value="NZ_AULJ01000001.1"/>
</dbReference>
<dbReference type="EMBL" id="AVPF01000001">
    <property type="protein sequence ID" value="KGX91873.1"/>
    <property type="molecule type" value="Genomic_DNA"/>
</dbReference>
<dbReference type="Proteomes" id="UP000030403">
    <property type="component" value="Unassembled WGS sequence"/>
</dbReference>
<sequence>MKKLINLKRKCESARKQFHDACFELITEHRAYHGELVKGDIKKQDLETIQSLAYEIQDELNVFESYQRLTHWRDTISLISQDIIDKTEVGGDLYDLAQCKEEFHSDFYDEEGLHYEDIDSFLHDAQVEADLEKERMLENAKNDIFEIEEKLKQIGFLLDQVIQYPVGELSKGT</sequence>
<evidence type="ECO:0000313" key="1">
    <source>
        <dbReference type="EMBL" id="KGX91873.1"/>
    </source>
</evidence>
<reference evidence="1 2" key="1">
    <citation type="submission" date="2013-08" db="EMBL/GenBank/DDBJ databases">
        <authorList>
            <person name="Huang J."/>
            <person name="Wang G."/>
        </authorList>
    </citation>
    <scope>NUCLEOTIDE SEQUENCE [LARGE SCALE GENOMIC DNA]</scope>
    <source>
        <strain evidence="1 2">BH030004</strain>
    </source>
</reference>
<gene>
    <name evidence="1" type="ORF">N783_00340</name>
</gene>
<dbReference type="AlphaFoldDB" id="A0A0A5GKX8"/>
<organism evidence="1 2">
    <name type="scientific">Pontibacillus marinus BH030004 = DSM 16465</name>
    <dbReference type="NCBI Taxonomy" id="1385511"/>
    <lineage>
        <taxon>Bacteria</taxon>
        <taxon>Bacillati</taxon>
        <taxon>Bacillota</taxon>
        <taxon>Bacilli</taxon>
        <taxon>Bacillales</taxon>
        <taxon>Bacillaceae</taxon>
        <taxon>Pontibacillus</taxon>
    </lineage>
</organism>
<proteinExistence type="predicted"/>
<name>A0A0A5GKX8_9BACI</name>
<accession>A0A0A5GKX8</accession>
<evidence type="ECO:0000313" key="2">
    <source>
        <dbReference type="Proteomes" id="UP000030403"/>
    </source>
</evidence>
<keyword evidence="2" id="KW-1185">Reference proteome</keyword>
<comment type="caution">
    <text evidence="1">The sequence shown here is derived from an EMBL/GenBank/DDBJ whole genome shotgun (WGS) entry which is preliminary data.</text>
</comment>